<evidence type="ECO:0000256" key="1">
    <source>
        <dbReference type="SAM" id="MobiDB-lite"/>
    </source>
</evidence>
<organism evidence="3 4">
    <name type="scientific">Dietzia cercidiphylli</name>
    <dbReference type="NCBI Taxonomy" id="498199"/>
    <lineage>
        <taxon>Bacteria</taxon>
        <taxon>Bacillati</taxon>
        <taxon>Actinomycetota</taxon>
        <taxon>Actinomycetes</taxon>
        <taxon>Mycobacteriales</taxon>
        <taxon>Dietziaceae</taxon>
        <taxon>Dietzia</taxon>
    </lineage>
</organism>
<protein>
    <submittedName>
        <fullName evidence="3">Glutaminyl-peptide cyclotransferase</fullName>
    </submittedName>
</protein>
<dbReference type="RefSeq" id="WP_182658878.1">
    <property type="nucleotide sequence ID" value="NZ_BAAAQG010000007.1"/>
</dbReference>
<dbReference type="Proteomes" id="UP001500383">
    <property type="component" value="Unassembled WGS sequence"/>
</dbReference>
<evidence type="ECO:0000256" key="2">
    <source>
        <dbReference type="SAM" id="SignalP"/>
    </source>
</evidence>
<keyword evidence="4" id="KW-1185">Reference proteome</keyword>
<feature type="signal peptide" evidence="2">
    <location>
        <begin position="1"/>
        <end position="22"/>
    </location>
</feature>
<dbReference type="PROSITE" id="PS51257">
    <property type="entry name" value="PROKAR_LIPOPROTEIN"/>
    <property type="match status" value="1"/>
</dbReference>
<feature type="compositionally biased region" description="Low complexity" evidence="1">
    <location>
        <begin position="32"/>
        <end position="50"/>
    </location>
</feature>
<dbReference type="Pfam" id="PF05096">
    <property type="entry name" value="Glu_cyclase_2"/>
    <property type="match status" value="1"/>
</dbReference>
<feature type="region of interest" description="Disordered" evidence="1">
    <location>
        <begin position="27"/>
        <end position="72"/>
    </location>
</feature>
<sequence>MRSVLGTLGPLAVSLSLVGAVAACTATGSDDAGSATSPGASLASSSMPSGSGSGSGDAAGGQVPVGPAEPRPVRGSVEVVRTLPHDPELFTQGLQVVGDEIYESTGEFTRSQVQRRPLAGGPPTVSVRMADDEFGEGLAVTPDTLWTLTWTNGIAHNRDPRTLEVRSEVPYVGEGWGLCHDGERLIMSNGSDQLTFRDPVTFEPTGTVSVTSGGTPVVRINELECADGTVLANVWMTDEVIRIDPATGAVTAIYDASALERPRPASREAVLNGIAALPGSENVLLTGKLWPTMYEVRLIG</sequence>
<feature type="chain" id="PRO_5045867729" evidence="2">
    <location>
        <begin position="23"/>
        <end position="300"/>
    </location>
</feature>
<dbReference type="PANTHER" id="PTHR31270:SF1">
    <property type="entry name" value="GLUTAMINYL-PEPTIDE CYCLOTRANSFERASE"/>
    <property type="match status" value="1"/>
</dbReference>
<proteinExistence type="predicted"/>
<dbReference type="InterPro" id="IPR007788">
    <property type="entry name" value="QCT"/>
</dbReference>
<evidence type="ECO:0000313" key="4">
    <source>
        <dbReference type="Proteomes" id="UP001500383"/>
    </source>
</evidence>
<name>A0ABN2IGC9_9ACTN</name>
<reference evidence="3 4" key="1">
    <citation type="journal article" date="2019" name="Int. J. Syst. Evol. Microbiol.">
        <title>The Global Catalogue of Microorganisms (GCM) 10K type strain sequencing project: providing services to taxonomists for standard genome sequencing and annotation.</title>
        <authorList>
            <consortium name="The Broad Institute Genomics Platform"/>
            <consortium name="The Broad Institute Genome Sequencing Center for Infectious Disease"/>
            <person name="Wu L."/>
            <person name="Ma J."/>
        </authorList>
    </citation>
    <scope>NUCLEOTIDE SEQUENCE [LARGE SCALE GENOMIC DNA]</scope>
    <source>
        <strain evidence="3 4">JCM 16002</strain>
    </source>
</reference>
<dbReference type="PANTHER" id="PTHR31270">
    <property type="entry name" value="GLUTAMINYL-PEPTIDE CYCLOTRANSFERASE"/>
    <property type="match status" value="1"/>
</dbReference>
<evidence type="ECO:0000313" key="3">
    <source>
        <dbReference type="EMBL" id="GAA1704548.1"/>
    </source>
</evidence>
<gene>
    <name evidence="3" type="ORF">GCM10009831_12720</name>
</gene>
<dbReference type="EMBL" id="BAAAQG010000007">
    <property type="protein sequence ID" value="GAA1704548.1"/>
    <property type="molecule type" value="Genomic_DNA"/>
</dbReference>
<comment type="caution">
    <text evidence="3">The sequence shown here is derived from an EMBL/GenBank/DDBJ whole genome shotgun (WGS) entry which is preliminary data.</text>
</comment>
<dbReference type="SUPFAM" id="SSF63829">
    <property type="entry name" value="Calcium-dependent phosphotriesterase"/>
    <property type="match status" value="1"/>
</dbReference>
<keyword evidence="2" id="KW-0732">Signal</keyword>
<accession>A0ABN2IGC9</accession>